<protein>
    <submittedName>
        <fullName evidence="1">Uncharacterized protein</fullName>
    </submittedName>
</protein>
<keyword evidence="2" id="KW-1185">Reference proteome</keyword>
<gene>
    <name evidence="1" type="ORF">JOB18_020270</name>
</gene>
<reference evidence="1 2" key="1">
    <citation type="journal article" date="2021" name="Sci. Rep.">
        <title>Chromosome anchoring in Senegalese sole (Solea senegalensis) reveals sex-associated markers and genome rearrangements in flatfish.</title>
        <authorList>
            <person name="Guerrero-Cozar I."/>
            <person name="Gomez-Garrido J."/>
            <person name="Berbel C."/>
            <person name="Martinez-Blanch J.F."/>
            <person name="Alioto T."/>
            <person name="Claros M.G."/>
            <person name="Gagnaire P.A."/>
            <person name="Manchado M."/>
        </authorList>
    </citation>
    <scope>NUCLEOTIDE SEQUENCE [LARGE SCALE GENOMIC DNA]</scope>
    <source>
        <strain evidence="1">Sse05_10M</strain>
    </source>
</reference>
<evidence type="ECO:0000313" key="1">
    <source>
        <dbReference type="EMBL" id="KAG7455572.1"/>
    </source>
</evidence>
<dbReference type="PANTHER" id="PTHR31751">
    <property type="entry name" value="SI:CH211-108C17.2-RELATED-RELATED"/>
    <property type="match status" value="1"/>
</dbReference>
<sequence>MRADSPGHAAKFGSYSLMHMDSNKILDLQLVQSNEVGGSYHMEKEGLRRSLDHLQSNGLAVDYIVTDRHPQIQKFLRDLQITHFYDVWHFEKGLSKKLQKLAKNKDCQILNKWLHAIKNHVYYSATSSTSGREKVANWTSMINHMQDVHTHDNPIYPKCAHADRVSKDKNKWFQPGSVALYKVENTLTNKRVLKDMEKLSHHYQTSTLESFHSLVLRFAPKNVVFPYVGMLCR</sequence>
<dbReference type="PANTHER" id="PTHR31751:SF44">
    <property type="entry name" value="SI:CH211-211K8.4-RELATED"/>
    <property type="match status" value="1"/>
</dbReference>
<proteinExistence type="predicted"/>
<organism evidence="1 2">
    <name type="scientific">Solea senegalensis</name>
    <name type="common">Senegalese sole</name>
    <dbReference type="NCBI Taxonomy" id="28829"/>
    <lineage>
        <taxon>Eukaryota</taxon>
        <taxon>Metazoa</taxon>
        <taxon>Chordata</taxon>
        <taxon>Craniata</taxon>
        <taxon>Vertebrata</taxon>
        <taxon>Euteleostomi</taxon>
        <taxon>Actinopterygii</taxon>
        <taxon>Neopterygii</taxon>
        <taxon>Teleostei</taxon>
        <taxon>Neoteleostei</taxon>
        <taxon>Acanthomorphata</taxon>
        <taxon>Carangaria</taxon>
        <taxon>Pleuronectiformes</taxon>
        <taxon>Pleuronectoidei</taxon>
        <taxon>Soleidae</taxon>
        <taxon>Solea</taxon>
    </lineage>
</organism>
<accession>A0AAV6PAP0</accession>
<evidence type="ECO:0000313" key="2">
    <source>
        <dbReference type="Proteomes" id="UP000693946"/>
    </source>
</evidence>
<name>A0AAV6PAP0_SOLSE</name>
<dbReference type="AlphaFoldDB" id="A0AAV6PAP0"/>
<comment type="caution">
    <text evidence="1">The sequence shown here is derived from an EMBL/GenBank/DDBJ whole genome shotgun (WGS) entry which is preliminary data.</text>
</comment>
<dbReference type="EMBL" id="JAGKHQ010001518">
    <property type="protein sequence ID" value="KAG7455572.1"/>
    <property type="molecule type" value="Genomic_DNA"/>
</dbReference>
<dbReference type="Proteomes" id="UP000693946">
    <property type="component" value="Unassembled WGS sequence"/>
</dbReference>